<organism evidence="7 8">
    <name type="scientific">Streptomyces spinosisporus</name>
    <dbReference type="NCBI Taxonomy" id="2927582"/>
    <lineage>
        <taxon>Bacteria</taxon>
        <taxon>Bacillati</taxon>
        <taxon>Actinomycetota</taxon>
        <taxon>Actinomycetes</taxon>
        <taxon>Kitasatosporales</taxon>
        <taxon>Streptomycetaceae</taxon>
        <taxon>Streptomyces</taxon>
    </lineage>
</organism>
<keyword evidence="6" id="KW-0131">Cell cycle</keyword>
<evidence type="ECO:0000256" key="6">
    <source>
        <dbReference type="ARBA" id="ARBA00023306"/>
    </source>
</evidence>
<evidence type="ECO:0000313" key="8">
    <source>
        <dbReference type="Proteomes" id="UP001165270"/>
    </source>
</evidence>
<keyword evidence="8" id="KW-1185">Reference proteome</keyword>
<protein>
    <submittedName>
        <fullName evidence="7">SsgA family sporulation/cell division regulator</fullName>
    </submittedName>
</protein>
<keyword evidence="3" id="KW-0132">Cell division</keyword>
<dbReference type="EMBL" id="JALDAX010000021">
    <property type="protein sequence ID" value="MCI3245471.1"/>
    <property type="molecule type" value="Genomic_DNA"/>
</dbReference>
<proteinExistence type="inferred from homology"/>
<keyword evidence="4" id="KW-0749">Sporulation</keyword>
<comment type="subcellular location">
    <subcellularLocation>
        <location evidence="1">Cell septum</location>
    </subcellularLocation>
</comment>
<accession>A0ABS9XTR0</accession>
<comment type="caution">
    <text evidence="7">The sequence shown here is derived from an EMBL/GenBank/DDBJ whole genome shotgun (WGS) entry which is preliminary data.</text>
</comment>
<dbReference type="Pfam" id="PF04686">
    <property type="entry name" value="SsgA"/>
    <property type="match status" value="1"/>
</dbReference>
<evidence type="ECO:0000256" key="4">
    <source>
        <dbReference type="ARBA" id="ARBA00022969"/>
    </source>
</evidence>
<dbReference type="Gene3D" id="2.30.31.20">
    <property type="entry name" value="Sporulation-specific cell division protein SsgB"/>
    <property type="match status" value="1"/>
</dbReference>
<sequence length="130" mass="14094">MYIALEQPTGAHLLTDHNELAVPVTLRHTSDDPSAVHLVFPAWISLDEEEVTWTVARSLLAEGLAAPASLGTVRVCPHGPTHTVVELHTPQGIAAVRFTTADLHRFLVRSYEVTERSGEPMEPALDLGVA</sequence>
<name>A0ABS9XTR0_9ACTN</name>
<evidence type="ECO:0000313" key="7">
    <source>
        <dbReference type="EMBL" id="MCI3245471.1"/>
    </source>
</evidence>
<evidence type="ECO:0000256" key="1">
    <source>
        <dbReference type="ARBA" id="ARBA00004431"/>
    </source>
</evidence>
<dbReference type="InterPro" id="IPR006776">
    <property type="entry name" value="SsgB"/>
</dbReference>
<evidence type="ECO:0000256" key="2">
    <source>
        <dbReference type="ARBA" id="ARBA00009323"/>
    </source>
</evidence>
<evidence type="ECO:0000256" key="3">
    <source>
        <dbReference type="ARBA" id="ARBA00022618"/>
    </source>
</evidence>
<dbReference type="InterPro" id="IPR038658">
    <property type="entry name" value="SsgB_sf"/>
</dbReference>
<reference evidence="7" key="1">
    <citation type="submission" date="2022-03" db="EMBL/GenBank/DDBJ databases">
        <title>Streptomyces 7R015 and 7R016 isolated from Barleria lupulina in Thailand.</title>
        <authorList>
            <person name="Kanchanasin P."/>
            <person name="Phongsopitanun W."/>
            <person name="Tanasupawat S."/>
        </authorList>
    </citation>
    <scope>NUCLEOTIDE SEQUENCE</scope>
    <source>
        <strain evidence="7">7R016</strain>
    </source>
</reference>
<gene>
    <name evidence="7" type="ORF">MQN93_37765</name>
</gene>
<comment type="similarity">
    <text evidence="2">Belongs to the SsgA family.</text>
</comment>
<evidence type="ECO:0000256" key="5">
    <source>
        <dbReference type="ARBA" id="ARBA00023210"/>
    </source>
</evidence>
<dbReference type="RefSeq" id="WP_242713041.1">
    <property type="nucleotide sequence ID" value="NZ_JALDAX010000021.1"/>
</dbReference>
<dbReference type="Proteomes" id="UP001165270">
    <property type="component" value="Unassembled WGS sequence"/>
</dbReference>
<keyword evidence="5" id="KW-0717">Septation</keyword>